<dbReference type="SUPFAM" id="SSF53187">
    <property type="entry name" value="Zn-dependent exopeptidases"/>
    <property type="match status" value="1"/>
</dbReference>
<dbReference type="EMBL" id="CP024785">
    <property type="protein sequence ID" value="AUB39694.1"/>
    <property type="molecule type" value="Genomic_DNA"/>
</dbReference>
<dbReference type="PANTHER" id="PTHR37326">
    <property type="entry name" value="BLL3975 PROTEIN"/>
    <property type="match status" value="1"/>
</dbReference>
<evidence type="ECO:0000313" key="7">
    <source>
        <dbReference type="Proteomes" id="UP000232003"/>
    </source>
</evidence>
<organism evidence="6 7">
    <name type="scientific">Nostoc flagelliforme CCNUN1</name>
    <dbReference type="NCBI Taxonomy" id="2038116"/>
    <lineage>
        <taxon>Bacteria</taxon>
        <taxon>Bacillati</taxon>
        <taxon>Cyanobacteriota</taxon>
        <taxon>Cyanophyceae</taxon>
        <taxon>Nostocales</taxon>
        <taxon>Nostocaceae</taxon>
        <taxon>Nostoc</taxon>
    </lineage>
</organism>
<keyword evidence="4" id="KW-0862">Zinc</keyword>
<comment type="cofactor">
    <cofactor evidence="1">
        <name>Zn(2+)</name>
        <dbReference type="ChEBI" id="CHEBI:29105"/>
    </cofactor>
</comment>
<dbReference type="AlphaFoldDB" id="A0A2K8SW77"/>
<dbReference type="KEGG" id="nfl:COO91_05692"/>
<evidence type="ECO:0000256" key="3">
    <source>
        <dbReference type="ARBA" id="ARBA00022801"/>
    </source>
</evidence>
<dbReference type="GO" id="GO:0016788">
    <property type="term" value="F:hydrolase activity, acting on ester bonds"/>
    <property type="evidence" value="ECO:0007669"/>
    <property type="project" value="InterPro"/>
</dbReference>
<sequence length="400" mass="45727">MKFCTKLFIQYRYSDNLLKSSPSYFMLPVIESIVLRQMASGDRLYLQLYKFIGAQPGKKVYIQSNLHGAEIAGNAVIHQIIEFLLTINDTDLTGEIWLVPVCNPMGTNERAHHFSPGRYCIYEAKDWNRIFWDYEKEADDLVAFTKSQLHIDPKVIRQNYLTIIKQKFAKILEKINSPSALPYTELFGYKLQNLNLDADYLIDLHSSTNQALDYLYYFRNREDSAKYFGFDFGILLDKYDGDAFDEAFIKPWLALEACFKDFGREIKFDVEAWTLELGTGMQINPDSVAKGVRGVKNYLAQKGVVQITDLSDEIKTYEMTFASSSNRKKYYAIAGGMIQWRIELGTSVKSGDKLYQILSFNKEGKLPSVIDVCAQHDGLVYDVATNQAVNEGEFVLGIVN</sequence>
<dbReference type="Proteomes" id="UP000232003">
    <property type="component" value="Chromosome"/>
</dbReference>
<dbReference type="Gene3D" id="3.40.630.10">
    <property type="entry name" value="Zn peptidases"/>
    <property type="match status" value="1"/>
</dbReference>
<feature type="domain" description="Succinylglutamate desuccinylase/Aspartoacylase catalytic" evidence="5">
    <location>
        <begin position="56"/>
        <end position="137"/>
    </location>
</feature>
<proteinExistence type="predicted"/>
<evidence type="ECO:0000256" key="2">
    <source>
        <dbReference type="ARBA" id="ARBA00022723"/>
    </source>
</evidence>
<name>A0A2K8SW77_9NOSO</name>
<evidence type="ECO:0000313" key="6">
    <source>
        <dbReference type="EMBL" id="AUB39694.1"/>
    </source>
</evidence>
<evidence type="ECO:0000256" key="4">
    <source>
        <dbReference type="ARBA" id="ARBA00022833"/>
    </source>
</evidence>
<dbReference type="Gene3D" id="2.40.50.100">
    <property type="match status" value="1"/>
</dbReference>
<dbReference type="InterPro" id="IPR055438">
    <property type="entry name" value="AstE_AspA_cat"/>
</dbReference>
<keyword evidence="2" id="KW-0479">Metal-binding</keyword>
<dbReference type="InterPro" id="IPR053138">
    <property type="entry name" value="N-alpha-Ac-DABA_deacetylase"/>
</dbReference>
<keyword evidence="7" id="KW-1185">Reference proteome</keyword>
<reference evidence="6 7" key="1">
    <citation type="submission" date="2017-11" db="EMBL/GenBank/DDBJ databases">
        <title>Complete genome of a free-living desiccation-tolerant cyanobacterium and its photosynthetic adaptation to extreme terrestrial habitat.</title>
        <authorList>
            <person name="Shang J."/>
        </authorList>
    </citation>
    <scope>NUCLEOTIDE SEQUENCE [LARGE SCALE GENOMIC DNA]</scope>
    <source>
        <strain evidence="6 7">CCNUN1</strain>
    </source>
</reference>
<gene>
    <name evidence="6" type="ORF">COO91_05692</name>
</gene>
<dbReference type="Pfam" id="PF24827">
    <property type="entry name" value="AstE_AspA_cat"/>
    <property type="match status" value="1"/>
</dbReference>
<keyword evidence="3" id="KW-0378">Hydrolase</keyword>
<evidence type="ECO:0000259" key="5">
    <source>
        <dbReference type="Pfam" id="PF24827"/>
    </source>
</evidence>
<accession>A0A2K8SW77</accession>
<dbReference type="PANTHER" id="PTHR37326:SF1">
    <property type="entry name" value="BLL3975 PROTEIN"/>
    <property type="match status" value="1"/>
</dbReference>
<protein>
    <submittedName>
        <fullName evidence="6">Succinylglutamate desuccinylase/aspartoacylase</fullName>
    </submittedName>
</protein>
<dbReference type="GO" id="GO:0046872">
    <property type="term" value="F:metal ion binding"/>
    <property type="evidence" value="ECO:0007669"/>
    <property type="project" value="UniProtKB-KW"/>
</dbReference>
<evidence type="ECO:0000256" key="1">
    <source>
        <dbReference type="ARBA" id="ARBA00001947"/>
    </source>
</evidence>